<dbReference type="GO" id="GO:0008832">
    <property type="term" value="F:dGTPase activity"/>
    <property type="evidence" value="ECO:0007669"/>
    <property type="project" value="TreeGrafter"/>
</dbReference>
<dbReference type="AlphaFoldDB" id="A0A5B8XSC8"/>
<dbReference type="PANTHER" id="PTHR11373:SF4">
    <property type="entry name" value="DEOXYNUCLEOSIDE TRIPHOSPHATE TRIPHOSPHOHYDROLASE SAMHD1"/>
    <property type="match status" value="1"/>
</dbReference>
<dbReference type="EMBL" id="CP042467">
    <property type="protein sequence ID" value="QED26943.1"/>
    <property type="molecule type" value="Genomic_DNA"/>
</dbReference>
<organism evidence="2 3">
    <name type="scientific">Microvenator marinus</name>
    <dbReference type="NCBI Taxonomy" id="2600177"/>
    <lineage>
        <taxon>Bacteria</taxon>
        <taxon>Deltaproteobacteria</taxon>
        <taxon>Bradymonadales</taxon>
        <taxon>Microvenatoraceae</taxon>
        <taxon>Microvenator</taxon>
    </lineage>
</organism>
<evidence type="ECO:0000313" key="3">
    <source>
        <dbReference type="Proteomes" id="UP000321595"/>
    </source>
</evidence>
<reference evidence="2 3" key="1">
    <citation type="submission" date="2019-08" db="EMBL/GenBank/DDBJ databases">
        <authorList>
            <person name="Liang Q."/>
        </authorList>
    </citation>
    <scope>NUCLEOTIDE SEQUENCE [LARGE SCALE GENOMIC DNA]</scope>
    <source>
        <strain evidence="2 3">V1718</strain>
    </source>
</reference>
<dbReference type="InterPro" id="IPR050135">
    <property type="entry name" value="dGTPase-like"/>
</dbReference>
<dbReference type="OrthoDB" id="9803619at2"/>
<dbReference type="GO" id="GO:0006203">
    <property type="term" value="P:dGTP catabolic process"/>
    <property type="evidence" value="ECO:0007669"/>
    <property type="project" value="TreeGrafter"/>
</dbReference>
<dbReference type="KEGG" id="bbae:FRD01_06740"/>
<accession>A0A5B8XSC8</accession>
<dbReference type="InterPro" id="IPR003607">
    <property type="entry name" value="HD/PDEase_dom"/>
</dbReference>
<evidence type="ECO:0000259" key="1">
    <source>
        <dbReference type="SMART" id="SM00471"/>
    </source>
</evidence>
<dbReference type="Gene3D" id="1.10.3210.10">
    <property type="entry name" value="Hypothetical protein af1432"/>
    <property type="match status" value="1"/>
</dbReference>
<sequence length="442" mass="50361">MGRGLEPDQTSGSLMKQKLFRDPVHNIIGWNIEDEVEARIFELISSRTVQRLRRIRQLGFAHLVYHGAEHSRFAHSLGVVHVARRILNALEIHDEDLRFEVLAASILHDVGHGPFSHAIEKVTGIHHETYTQRLVLDSDLTRILESVDHKMPERVARYYGPRGDFAPEHQVFLDIVSSQLDADRLDYILRDGLTTGVKIGVYDFERILSMFEIHRDGEQTRLAVNYRAREAVEGYLIARFHMFKQVYLHKTVRSAEKMLEAVLRRAHDLLKDGHEFSAPLEAHLASLLSGSVLDAQDYVWLDDTDIWVALKKWRDDKDPILSELASSLLDRKLLKTIAIDPNDPVFIARMVDRAEQLALKAGLDPRYFVLLDRAQDTPYKPYDPTQVSASHIPIVTPTGVSPIEDVSDIVHLLGRDAYKVLHLCVPAPIKGQLLEFQARIQA</sequence>
<dbReference type="Pfam" id="PF01966">
    <property type="entry name" value="HD"/>
    <property type="match status" value="1"/>
</dbReference>
<dbReference type="Proteomes" id="UP000321595">
    <property type="component" value="Chromosome"/>
</dbReference>
<dbReference type="InterPro" id="IPR045509">
    <property type="entry name" value="HD_assoc_2"/>
</dbReference>
<dbReference type="SUPFAM" id="SSF109604">
    <property type="entry name" value="HD-domain/PDEase-like"/>
    <property type="match status" value="1"/>
</dbReference>
<gene>
    <name evidence="2" type="ORF">FRD01_06740</name>
</gene>
<protein>
    <submittedName>
        <fullName evidence="2">HD domain-containing protein</fullName>
    </submittedName>
</protein>
<dbReference type="SMART" id="SM00471">
    <property type="entry name" value="HDc"/>
    <property type="match status" value="1"/>
</dbReference>
<dbReference type="CDD" id="cd00077">
    <property type="entry name" value="HDc"/>
    <property type="match status" value="1"/>
</dbReference>
<dbReference type="InterPro" id="IPR006674">
    <property type="entry name" value="HD_domain"/>
</dbReference>
<name>A0A5B8XSC8_9DELT</name>
<dbReference type="Pfam" id="PF19276">
    <property type="entry name" value="HD_assoc_2"/>
    <property type="match status" value="1"/>
</dbReference>
<proteinExistence type="predicted"/>
<keyword evidence="3" id="KW-1185">Reference proteome</keyword>
<dbReference type="PANTHER" id="PTHR11373">
    <property type="entry name" value="DEOXYNUCLEOSIDE TRIPHOSPHATE TRIPHOSPHOHYDROLASE"/>
    <property type="match status" value="1"/>
</dbReference>
<evidence type="ECO:0000313" key="2">
    <source>
        <dbReference type="EMBL" id="QED26943.1"/>
    </source>
</evidence>
<feature type="domain" description="HD/PDEase" evidence="1">
    <location>
        <begin position="68"/>
        <end position="197"/>
    </location>
</feature>